<reference evidence="1 2" key="1">
    <citation type="journal article" date="2015" name="Appl. Environ. Microbiol.">
        <title>The Geoglobus acetivorans genome: Fe(III) reduction, acetate utilization, autotrophic growth, and degradation of aromatic compounds in a hyperthermophilic archaeon.</title>
        <authorList>
            <person name="Mardanov A.V."/>
            <person name="Slododkina G.B."/>
            <person name="Slobodkin A.I."/>
            <person name="Beletsky A.V."/>
            <person name="Gavrilov S.N."/>
            <person name="Kublanov I.V."/>
            <person name="Bonch-Osmolovskaya E.A."/>
            <person name="Skryabin K.G."/>
            <person name="Ravin N.V."/>
        </authorList>
    </citation>
    <scope>NUCLEOTIDE SEQUENCE [LARGE SCALE GENOMIC DNA]</scope>
    <source>
        <strain evidence="1 2">SBH6</strain>
    </source>
</reference>
<protein>
    <submittedName>
        <fullName evidence="1">Uncharacterized protein</fullName>
    </submittedName>
</protein>
<evidence type="ECO:0000313" key="1">
    <source>
        <dbReference type="EMBL" id="AIY91006.1"/>
    </source>
</evidence>
<name>A0A0A7GJA8_GEOAI</name>
<evidence type="ECO:0000313" key="2">
    <source>
        <dbReference type="Proteomes" id="UP000030624"/>
    </source>
</evidence>
<dbReference type="HOGENOM" id="CLU_2565568_0_0_2"/>
<dbReference type="KEGG" id="gac:GACE_1981"/>
<dbReference type="STRING" id="565033.GACE_1981"/>
<proteinExistence type="predicted"/>
<dbReference type="Proteomes" id="UP000030624">
    <property type="component" value="Chromosome"/>
</dbReference>
<gene>
    <name evidence="1" type="ORF">GACE_1981</name>
</gene>
<dbReference type="EMBL" id="CP009552">
    <property type="protein sequence ID" value="AIY91006.1"/>
    <property type="molecule type" value="Genomic_DNA"/>
</dbReference>
<organism evidence="1 2">
    <name type="scientific">Geoglobus acetivorans</name>
    <dbReference type="NCBI Taxonomy" id="565033"/>
    <lineage>
        <taxon>Archaea</taxon>
        <taxon>Methanobacteriati</taxon>
        <taxon>Methanobacteriota</taxon>
        <taxon>Archaeoglobi</taxon>
        <taxon>Archaeoglobales</taxon>
        <taxon>Archaeoglobaceae</taxon>
        <taxon>Geoglobus</taxon>
    </lineage>
</organism>
<accession>A0A0A7GJA8</accession>
<dbReference type="AlphaFoldDB" id="A0A0A7GJA8"/>
<sequence length="81" mass="9131">MAFSNSALFNAENSLKSDLEGIERIHLKELCRKLNLWLKSDLEGIERLLWCICFFAKAVGVAVGDPQEMIGSEVVVPFLYL</sequence>